<keyword evidence="2" id="KW-1185">Reference proteome</keyword>
<name>A0ABS6TEW2_9ENTE</name>
<dbReference type="EMBL" id="JAHUZB010000004">
    <property type="protein sequence ID" value="MBV7391473.1"/>
    <property type="molecule type" value="Genomic_DNA"/>
</dbReference>
<dbReference type="Proteomes" id="UP000774130">
    <property type="component" value="Unassembled WGS sequence"/>
</dbReference>
<gene>
    <name evidence="1" type="ORF">KUA55_12340</name>
</gene>
<reference evidence="1 2" key="1">
    <citation type="submission" date="2021-06" db="EMBL/GenBank/DDBJ databases">
        <title>Enterococcus alishanensis sp. nov., a novel lactic acid bacterium isolated from fresh coffee beans.</title>
        <authorList>
            <person name="Chen Y.-S."/>
        </authorList>
    </citation>
    <scope>NUCLEOTIDE SEQUENCE [LARGE SCALE GENOMIC DNA]</scope>
    <source>
        <strain evidence="1 2">ALS3</strain>
    </source>
</reference>
<comment type="caution">
    <text evidence="1">The sequence shown here is derived from an EMBL/GenBank/DDBJ whole genome shotgun (WGS) entry which is preliminary data.</text>
</comment>
<protein>
    <submittedName>
        <fullName evidence="1">Uncharacterized protein</fullName>
    </submittedName>
</protein>
<evidence type="ECO:0000313" key="2">
    <source>
        <dbReference type="Proteomes" id="UP000774130"/>
    </source>
</evidence>
<accession>A0ABS6TEW2</accession>
<sequence length="103" mass="12040">MYEEYFKEVGLTVVELPVELENNLPVYRGLIKELSFITAEAISKKAMYAKLSEQYQVYRKEILAQQQAVDEEKSALSLEEMLRYYDGEIFADFSVSDLEDEHE</sequence>
<evidence type="ECO:0000313" key="1">
    <source>
        <dbReference type="EMBL" id="MBV7391473.1"/>
    </source>
</evidence>
<proteinExistence type="predicted"/>
<organism evidence="1 2">
    <name type="scientific">Enterococcus alishanensis</name>
    <dbReference type="NCBI Taxonomy" id="1303817"/>
    <lineage>
        <taxon>Bacteria</taxon>
        <taxon>Bacillati</taxon>
        <taxon>Bacillota</taxon>
        <taxon>Bacilli</taxon>
        <taxon>Lactobacillales</taxon>
        <taxon>Enterococcaceae</taxon>
        <taxon>Enterococcus</taxon>
    </lineage>
</organism>
<dbReference type="RefSeq" id="WP_218326672.1">
    <property type="nucleotide sequence ID" value="NZ_JAHUZB010000004.1"/>
</dbReference>